<protein>
    <submittedName>
        <fullName evidence="1">Uncharacterized protein</fullName>
    </submittedName>
</protein>
<gene>
    <name evidence="1" type="primary">74</name>
    <name evidence="1" type="ORF">SEA_SPARKLEGODDESS_74</name>
</gene>
<proteinExistence type="predicted"/>
<sequence length="69" mass="8248">MSDYMDCDACDWVDIEVGMQMVRPDHFCRVKAHRIDAYAYYDNLRGQELIDAIEENWPPFWDESLESIE</sequence>
<reference evidence="1 2" key="1">
    <citation type="submission" date="2018-07" db="EMBL/GenBank/DDBJ databases">
        <authorList>
            <person name="Dixon J."/>
            <person name="Knudsen H.R."/>
            <person name="Rock W."/>
            <person name="Scott A.N."/>
            <person name="Walsdorf S.L."/>
            <person name="Layton S.R."/>
            <person name="Nayek S."/>
            <person name="Kim T."/>
            <person name="Hughes L.E."/>
            <person name="Garlena R.A."/>
            <person name="Russell D.A."/>
            <person name="Pope W.H."/>
            <person name="Jacobs-Sera D."/>
            <person name="Hatfull G.F."/>
        </authorList>
    </citation>
    <scope>NUCLEOTIDE SEQUENCE [LARGE SCALE GENOMIC DNA]</scope>
</reference>
<organism evidence="1 2">
    <name type="scientific">Streptomyces phage SparkleGoddess</name>
    <dbReference type="NCBI Taxonomy" id="2283305"/>
    <lineage>
        <taxon>Viruses</taxon>
        <taxon>Duplodnaviria</taxon>
        <taxon>Heunggongvirae</taxon>
        <taxon>Uroviricota</taxon>
        <taxon>Caudoviricetes</taxon>
        <taxon>Stanwilliamsviridae</taxon>
        <taxon>Loccivirinae</taxon>
        <taxon>Gilsonvirus</taxon>
        <taxon>Gilsonvirus comrade</taxon>
    </lineage>
</organism>
<name>A0A345ME05_9CAUD</name>
<dbReference type="EMBL" id="MH590589">
    <property type="protein sequence ID" value="AXH68786.1"/>
    <property type="molecule type" value="Genomic_DNA"/>
</dbReference>
<dbReference type="Proteomes" id="UP000259914">
    <property type="component" value="Segment"/>
</dbReference>
<evidence type="ECO:0000313" key="1">
    <source>
        <dbReference type="EMBL" id="AXH68786.1"/>
    </source>
</evidence>
<evidence type="ECO:0000313" key="2">
    <source>
        <dbReference type="Proteomes" id="UP000259914"/>
    </source>
</evidence>
<accession>A0A345ME05</accession>